<sequence length="121" mass="13457">MALPYSAYEQALSVLFFTKVKLTKTETDPKTLDMSTPTRWLRGLAALLPSDYIGLSARAKGRGHYCLDLCSKIDFGKHLHARSASKIIKLKLVQQNSSWMTATGIPPQVVMFGLQQQIQST</sequence>
<dbReference type="EMBL" id="KI689730">
    <property type="protein sequence ID" value="ETK71827.1"/>
    <property type="molecule type" value="Genomic_DNA"/>
</dbReference>
<proteinExistence type="predicted"/>
<name>W2FM05_PHYNI</name>
<reference evidence="1" key="1">
    <citation type="submission" date="2013-11" db="EMBL/GenBank/DDBJ databases">
        <title>The Genome Sequence of Phytophthora parasitica CJ02B3.</title>
        <authorList>
            <consortium name="The Broad Institute Genomics Platform"/>
            <person name="Russ C."/>
            <person name="Tyler B."/>
            <person name="Panabieres F."/>
            <person name="Shan W."/>
            <person name="Tripathy S."/>
            <person name="Grunwald N."/>
            <person name="Machado M."/>
            <person name="Johnson C.S."/>
            <person name="Arredondo F."/>
            <person name="Hong C."/>
            <person name="Coffey M."/>
            <person name="Young S.K."/>
            <person name="Zeng Q."/>
            <person name="Gargeya S."/>
            <person name="Fitzgerald M."/>
            <person name="Abouelleil A."/>
            <person name="Alvarado L."/>
            <person name="Chapman S.B."/>
            <person name="Gainer-Dewar J."/>
            <person name="Goldberg J."/>
            <person name="Griggs A."/>
            <person name="Gujja S."/>
            <person name="Hansen M."/>
            <person name="Howarth C."/>
            <person name="Imamovic A."/>
            <person name="Ireland A."/>
            <person name="Larimer J."/>
            <person name="McCowan C."/>
            <person name="Murphy C."/>
            <person name="Pearson M."/>
            <person name="Poon T.W."/>
            <person name="Priest M."/>
            <person name="Roberts A."/>
            <person name="Saif S."/>
            <person name="Shea T."/>
            <person name="Sykes S."/>
            <person name="Wortman J."/>
            <person name="Nusbaum C."/>
            <person name="Birren B."/>
        </authorList>
    </citation>
    <scope>NUCLEOTIDE SEQUENCE [LARGE SCALE GENOMIC DNA]</scope>
    <source>
        <strain evidence="1">CJ02B3</strain>
    </source>
</reference>
<gene>
    <name evidence="1" type="ORF">L915_20990</name>
</gene>
<organism evidence="1">
    <name type="scientific">Phytophthora nicotianae</name>
    <name type="common">Potato buckeye rot agent</name>
    <name type="synonym">Phytophthora parasitica</name>
    <dbReference type="NCBI Taxonomy" id="4792"/>
    <lineage>
        <taxon>Eukaryota</taxon>
        <taxon>Sar</taxon>
        <taxon>Stramenopiles</taxon>
        <taxon>Oomycota</taxon>
        <taxon>Peronosporomycetes</taxon>
        <taxon>Peronosporales</taxon>
        <taxon>Peronosporaceae</taxon>
        <taxon>Phytophthora</taxon>
    </lineage>
</organism>
<protein>
    <submittedName>
        <fullName evidence="1">Uncharacterized protein</fullName>
    </submittedName>
</protein>
<feature type="non-terminal residue" evidence="1">
    <location>
        <position position="121"/>
    </location>
</feature>
<evidence type="ECO:0000313" key="1">
    <source>
        <dbReference type="EMBL" id="ETK71827.1"/>
    </source>
</evidence>
<accession>W2FM05</accession>
<dbReference type="AlphaFoldDB" id="W2FM05"/>
<dbReference type="Proteomes" id="UP000053236">
    <property type="component" value="Unassembled WGS sequence"/>
</dbReference>